<comment type="caution">
    <text evidence="1">The sequence shown here is derived from an EMBL/GenBank/DDBJ whole genome shotgun (WGS) entry which is preliminary data.</text>
</comment>
<evidence type="ECO:0000313" key="2">
    <source>
        <dbReference type="Proteomes" id="UP000053405"/>
    </source>
</evidence>
<sequence>MGRSHDGHVSGLNRWVDGVRADTGASIPYFDPDAATKGVWILMLFQDPSGAA</sequence>
<gene>
    <name evidence="1" type="ORF">GOHSU_16_01010</name>
</gene>
<evidence type="ECO:0000313" key="1">
    <source>
        <dbReference type="EMBL" id="GAC57143.1"/>
    </source>
</evidence>
<dbReference type="EMBL" id="BANT01000016">
    <property type="protein sequence ID" value="GAC57143.1"/>
    <property type="molecule type" value="Genomic_DNA"/>
</dbReference>
<dbReference type="OrthoDB" id="3679064at2"/>
<keyword evidence="2" id="KW-1185">Reference proteome</keyword>
<proteinExistence type="predicted"/>
<accession>L7LAT7</accession>
<protein>
    <submittedName>
        <fullName evidence="1">Uncharacterized protein</fullName>
    </submittedName>
</protein>
<reference evidence="1 2" key="1">
    <citation type="submission" date="2012-12" db="EMBL/GenBank/DDBJ databases">
        <title>Whole genome shotgun sequence of Gordonia hirsuta NBRC 16056.</title>
        <authorList>
            <person name="Isaki-Nakamura S."/>
            <person name="Hosoyama A."/>
            <person name="Tsuchikane K."/>
            <person name="Katsumata H."/>
            <person name="Baba S."/>
            <person name="Yamazaki S."/>
            <person name="Fujita N."/>
        </authorList>
    </citation>
    <scope>NUCLEOTIDE SEQUENCE [LARGE SCALE GENOMIC DNA]</scope>
    <source>
        <strain evidence="1 2">NBRC 16056</strain>
    </source>
</reference>
<dbReference type="RefSeq" id="WP_005938698.1">
    <property type="nucleotide sequence ID" value="NZ_ATVK01000047.1"/>
</dbReference>
<name>L7LAT7_9ACTN</name>
<organism evidence="1 2">
    <name type="scientific">Gordonia hirsuta DSM 44140 = NBRC 16056</name>
    <dbReference type="NCBI Taxonomy" id="1121927"/>
    <lineage>
        <taxon>Bacteria</taxon>
        <taxon>Bacillati</taxon>
        <taxon>Actinomycetota</taxon>
        <taxon>Actinomycetes</taxon>
        <taxon>Mycobacteriales</taxon>
        <taxon>Gordoniaceae</taxon>
        <taxon>Gordonia</taxon>
    </lineage>
</organism>
<dbReference type="AlphaFoldDB" id="L7LAT7"/>
<dbReference type="Proteomes" id="UP000053405">
    <property type="component" value="Unassembled WGS sequence"/>
</dbReference>